<organism evidence="1 2">
    <name type="scientific">Rhizobium leguminosarum</name>
    <dbReference type="NCBI Taxonomy" id="384"/>
    <lineage>
        <taxon>Bacteria</taxon>
        <taxon>Pseudomonadati</taxon>
        <taxon>Pseudomonadota</taxon>
        <taxon>Alphaproteobacteria</taxon>
        <taxon>Hyphomicrobiales</taxon>
        <taxon>Rhizobiaceae</taxon>
        <taxon>Rhizobium/Agrobacterium group</taxon>
        <taxon>Rhizobium</taxon>
    </lineage>
</organism>
<dbReference type="EMBL" id="CP030760">
    <property type="protein sequence ID" value="AXA39851.1"/>
    <property type="molecule type" value="Genomic_DNA"/>
</dbReference>
<reference evidence="1 2" key="1">
    <citation type="submission" date="2018-07" db="EMBL/GenBank/DDBJ databases">
        <title>Rhizobium leguminosarum strain:ATCC 14479 Genome sequencing and assembly.</title>
        <authorList>
            <person name="Chakraborty R."/>
        </authorList>
    </citation>
    <scope>NUCLEOTIDE SEQUENCE [LARGE SCALE GENOMIC DNA]</scope>
    <source>
        <strain evidence="1 2">ATCC 14479</strain>
    </source>
</reference>
<dbReference type="AlphaFoldDB" id="A0A2Z4YF06"/>
<proteinExistence type="predicted"/>
<dbReference type="Proteomes" id="UP000251166">
    <property type="component" value="Chromosome"/>
</dbReference>
<accession>A0A2Z4YF06</accession>
<dbReference type="RefSeq" id="WP_112905069.1">
    <property type="nucleotide sequence ID" value="NZ_CP125635.1"/>
</dbReference>
<dbReference type="Gene3D" id="1.25.10.10">
    <property type="entry name" value="Leucine-rich Repeat Variant"/>
    <property type="match status" value="1"/>
</dbReference>
<name>A0A2Z4YF06_RHILE</name>
<evidence type="ECO:0000313" key="1">
    <source>
        <dbReference type="EMBL" id="AXA39851.1"/>
    </source>
</evidence>
<protein>
    <submittedName>
        <fullName evidence="1">HEAT repeats family protein</fullName>
    </submittedName>
</protein>
<sequence>MSDAKIIQEICHYLENKRNAPERNSAYFILGKVGKNIANAEATRLLLACIATEVDKYALATALEMISELSLTADQDISMIINLLQDRRWLVRHAAIRALKSSKSVQAEEELIALLSETNDVYDKIYCHATLGVIGTAQALPAIQINTISRKPDLKVSALHAIESIKARLEFCD</sequence>
<gene>
    <name evidence="1" type="ORF">DLJ82_2258</name>
</gene>
<dbReference type="SUPFAM" id="SSF48371">
    <property type="entry name" value="ARM repeat"/>
    <property type="match status" value="1"/>
</dbReference>
<dbReference type="InterPro" id="IPR011989">
    <property type="entry name" value="ARM-like"/>
</dbReference>
<evidence type="ECO:0000313" key="2">
    <source>
        <dbReference type="Proteomes" id="UP000251166"/>
    </source>
</evidence>
<dbReference type="InterPro" id="IPR016024">
    <property type="entry name" value="ARM-type_fold"/>
</dbReference>